<evidence type="ECO:0000313" key="1">
    <source>
        <dbReference type="EMBL" id="AGC70478.1"/>
    </source>
</evidence>
<gene>
    <name evidence="1" type="ORF">pD2RT_124</name>
</gene>
<reference evidence="1" key="1">
    <citation type="journal article" date="2013" name="Plasmid">
        <title>Complete nucleotide sequence of the self-transmissible TOL plasmid pD2RT provides new insight into arrangement of toluene catabolic plasmids.</title>
        <authorList>
            <person name="Jutkina J."/>
            <person name="Hansen L.H."/>
            <person name="Li L."/>
            <person name="Heinaru E."/>
            <person name="Vedler E."/>
            <person name="Joesaar M."/>
            <person name="Heinaru A."/>
        </authorList>
    </citation>
    <scope>NUCLEOTIDE SEQUENCE</scope>
    <source>
        <strain evidence="1">D2RT</strain>
        <plasmid evidence="1">pD2RT</plasmid>
    </source>
</reference>
<protein>
    <submittedName>
        <fullName evidence="1">XylU protein</fullName>
    </submittedName>
</protein>
<keyword evidence="1" id="KW-0614">Plasmid</keyword>
<sequence length="150" mass="16561">MLYFLNSAQIGCFRHVYPQSGPAISVTPGVCDAGLELFKGEPKQASPTTNFCEARVIDVRATLRTICVAVIGFISRNRVIDASPTVRLHQSSISSLTSTDYMPRFATIYPACRAFARALVIYRSHSCSDITNQPCRSRKLCVCCREFGCL</sequence>
<dbReference type="EMBL" id="JX891462">
    <property type="protein sequence ID" value="AGC70478.1"/>
    <property type="molecule type" value="Genomic_DNA"/>
</dbReference>
<organism evidence="1">
    <name type="scientific">Pseudomonas migulae</name>
    <dbReference type="NCBI Taxonomy" id="78543"/>
    <lineage>
        <taxon>Bacteria</taxon>
        <taxon>Pseudomonadati</taxon>
        <taxon>Pseudomonadota</taxon>
        <taxon>Gammaproteobacteria</taxon>
        <taxon>Pseudomonadales</taxon>
        <taxon>Pseudomonadaceae</taxon>
        <taxon>Pseudomonas</taxon>
    </lineage>
</organism>
<proteinExistence type="predicted"/>
<name>R4ITY3_9PSED</name>
<geneLocation type="plasmid" evidence="1">
    <name>pD2RT</name>
</geneLocation>
<accession>R4ITY3</accession>
<dbReference type="AlphaFoldDB" id="R4ITY3"/>